<feature type="compositionally biased region" description="Low complexity" evidence="1">
    <location>
        <begin position="57"/>
        <end position="69"/>
    </location>
</feature>
<evidence type="ECO:0000313" key="4">
    <source>
        <dbReference type="Proteomes" id="UP000233786"/>
    </source>
</evidence>
<feature type="compositionally biased region" description="Low complexity" evidence="1">
    <location>
        <begin position="79"/>
        <end position="97"/>
    </location>
</feature>
<proteinExistence type="predicted"/>
<dbReference type="InterPro" id="IPR029058">
    <property type="entry name" value="AB_hydrolase_fold"/>
</dbReference>
<dbReference type="InterPro" id="IPR013094">
    <property type="entry name" value="AB_hydrolase_3"/>
</dbReference>
<dbReference type="Pfam" id="PF07859">
    <property type="entry name" value="Abhydrolase_3"/>
    <property type="match status" value="1"/>
</dbReference>
<dbReference type="EMBL" id="PJNB01000001">
    <property type="protein sequence ID" value="PKW17952.1"/>
    <property type="molecule type" value="Genomic_DNA"/>
</dbReference>
<accession>A0A2N3Y4T8</accession>
<name>A0A2N3Y4T8_SACSN</name>
<sequence>MNESMHAGHHGQAAAHHESEHAGALRRKARSSRRTATPSLRRRRGWLRARPATTRVSGTCTRSRSATGSGRRRWRWPRRASTGPSSTSGCSPSTRGPLRSRSAPAVVISAGYRLAPRTPLPGRAARRLRCAGLDGRARSRAGRRPGADRGRRSPRRRGLAAWVALRARDQRGSRPGWRCGHVTSRGPPIGFQLLNQPGLDDRQETWSARHSTGTPWMNRDKVTAAWRHYLGSARASPYAAPARAVDLSGCCAVTASGIIWLAALVAGTGRGGDPHLAGTLDGRHRCGARRTRPRGHRQQVNESVGCDTTGAASGSSSPGLPPAAFADGWCGQLDNSGLGAPGALPEGLDLPPRCATARSCAKLAVLS</sequence>
<keyword evidence="3" id="KW-0378">Hydrolase</keyword>
<dbReference type="GO" id="GO:0016787">
    <property type="term" value="F:hydrolase activity"/>
    <property type="evidence" value="ECO:0007669"/>
    <property type="project" value="UniProtKB-KW"/>
</dbReference>
<feature type="region of interest" description="Disordered" evidence="1">
    <location>
        <begin position="285"/>
        <end position="318"/>
    </location>
</feature>
<evidence type="ECO:0000256" key="1">
    <source>
        <dbReference type="SAM" id="MobiDB-lite"/>
    </source>
</evidence>
<evidence type="ECO:0000313" key="3">
    <source>
        <dbReference type="EMBL" id="PKW17952.1"/>
    </source>
</evidence>
<protein>
    <submittedName>
        <fullName evidence="3">Alpha/beta hydrolase family protein</fullName>
    </submittedName>
</protein>
<feature type="region of interest" description="Disordered" evidence="1">
    <location>
        <begin position="131"/>
        <end position="157"/>
    </location>
</feature>
<keyword evidence="4" id="KW-1185">Reference proteome</keyword>
<organism evidence="3 4">
    <name type="scientific">Saccharopolyspora spinosa</name>
    <dbReference type="NCBI Taxonomy" id="60894"/>
    <lineage>
        <taxon>Bacteria</taxon>
        <taxon>Bacillati</taxon>
        <taxon>Actinomycetota</taxon>
        <taxon>Actinomycetes</taxon>
        <taxon>Pseudonocardiales</taxon>
        <taxon>Pseudonocardiaceae</taxon>
        <taxon>Saccharopolyspora</taxon>
    </lineage>
</organism>
<gene>
    <name evidence="3" type="ORF">A8926_5989</name>
</gene>
<feature type="region of interest" description="Disordered" evidence="1">
    <location>
        <begin position="1"/>
        <end position="102"/>
    </location>
</feature>
<dbReference type="AlphaFoldDB" id="A0A2N3Y4T8"/>
<dbReference type="STRING" id="994479.GCA_000194155_05831"/>
<dbReference type="Gene3D" id="3.40.50.1820">
    <property type="entry name" value="alpha/beta hydrolase"/>
    <property type="match status" value="1"/>
</dbReference>
<feature type="compositionally biased region" description="Basic residues" evidence="1">
    <location>
        <begin position="24"/>
        <end position="33"/>
    </location>
</feature>
<evidence type="ECO:0000259" key="2">
    <source>
        <dbReference type="Pfam" id="PF07859"/>
    </source>
</evidence>
<comment type="caution">
    <text evidence="3">The sequence shown here is derived from an EMBL/GenBank/DDBJ whole genome shotgun (WGS) entry which is preliminary data.</text>
</comment>
<feature type="compositionally biased region" description="Basic residues" evidence="1">
    <location>
        <begin position="285"/>
        <end position="297"/>
    </location>
</feature>
<dbReference type="Proteomes" id="UP000233786">
    <property type="component" value="Unassembled WGS sequence"/>
</dbReference>
<reference evidence="3" key="1">
    <citation type="submission" date="2017-12" db="EMBL/GenBank/DDBJ databases">
        <title>Sequencing the genomes of 1000 Actinobacteria strains.</title>
        <authorList>
            <person name="Klenk H.-P."/>
        </authorList>
    </citation>
    <scope>NUCLEOTIDE SEQUENCE [LARGE SCALE GENOMIC DNA]</scope>
    <source>
        <strain evidence="3">DSM 44228</strain>
    </source>
</reference>
<feature type="domain" description="Alpha/beta hydrolase fold-3" evidence="2">
    <location>
        <begin position="159"/>
        <end position="252"/>
    </location>
</feature>